<evidence type="ECO:0000259" key="2">
    <source>
        <dbReference type="Pfam" id="PF12146"/>
    </source>
</evidence>
<feature type="transmembrane region" description="Helical" evidence="1">
    <location>
        <begin position="258"/>
        <end position="280"/>
    </location>
</feature>
<dbReference type="HOGENOM" id="CLU_042393_0_0_5"/>
<feature type="domain" description="Serine aminopeptidase S33" evidence="2">
    <location>
        <begin position="52"/>
        <end position="162"/>
    </location>
</feature>
<keyword evidence="1" id="KW-0812">Transmembrane</keyword>
<dbReference type="PANTHER" id="PTHR22946">
    <property type="entry name" value="DIENELACTONE HYDROLASE DOMAIN-CONTAINING PROTEIN-RELATED"/>
    <property type="match status" value="1"/>
</dbReference>
<dbReference type="RefSeq" id="WP_012180011.1">
    <property type="nucleotide sequence ID" value="NC_009952.1"/>
</dbReference>
<organism evidence="3 4">
    <name type="scientific">Dinoroseobacter shibae (strain DSM 16493 / NCIMB 14021 / DFL 12)</name>
    <dbReference type="NCBI Taxonomy" id="398580"/>
    <lineage>
        <taxon>Bacteria</taxon>
        <taxon>Pseudomonadati</taxon>
        <taxon>Pseudomonadota</taxon>
        <taxon>Alphaproteobacteria</taxon>
        <taxon>Rhodobacterales</taxon>
        <taxon>Roseobacteraceae</taxon>
        <taxon>Dinoroseobacter</taxon>
    </lineage>
</organism>
<dbReference type="InterPro" id="IPR029058">
    <property type="entry name" value="AB_hydrolase_fold"/>
</dbReference>
<keyword evidence="1" id="KW-1133">Transmembrane helix</keyword>
<dbReference type="SUPFAM" id="SSF53474">
    <property type="entry name" value="alpha/beta-Hydrolases"/>
    <property type="match status" value="1"/>
</dbReference>
<feature type="transmembrane region" description="Helical" evidence="1">
    <location>
        <begin position="381"/>
        <end position="403"/>
    </location>
</feature>
<evidence type="ECO:0000313" key="3">
    <source>
        <dbReference type="EMBL" id="ABV95084.1"/>
    </source>
</evidence>
<gene>
    <name evidence="3" type="ordered locus">Dshi_3351</name>
</gene>
<keyword evidence="1" id="KW-0472">Membrane</keyword>
<evidence type="ECO:0000256" key="1">
    <source>
        <dbReference type="SAM" id="Phobius"/>
    </source>
</evidence>
<keyword evidence="4" id="KW-1185">Reference proteome</keyword>
<dbReference type="KEGG" id="dsh:Dshi_3351"/>
<accession>A8LNJ0</accession>
<evidence type="ECO:0000313" key="4">
    <source>
        <dbReference type="Proteomes" id="UP000006833"/>
    </source>
</evidence>
<dbReference type="STRING" id="398580.Dshi_3351"/>
<dbReference type="InterPro" id="IPR022742">
    <property type="entry name" value="Hydrolase_4"/>
</dbReference>
<dbReference type="OrthoDB" id="504769at2"/>
<feature type="transmembrane region" description="Helical" evidence="1">
    <location>
        <begin position="466"/>
        <end position="490"/>
    </location>
</feature>
<dbReference type="Pfam" id="PF12146">
    <property type="entry name" value="Hydrolase_4"/>
    <property type="match status" value="1"/>
</dbReference>
<feature type="transmembrane region" description="Helical" evidence="1">
    <location>
        <begin position="437"/>
        <end position="459"/>
    </location>
</feature>
<dbReference type="Proteomes" id="UP000006833">
    <property type="component" value="Chromosome"/>
</dbReference>
<dbReference type="eggNOG" id="COG1073">
    <property type="taxonomic scope" value="Bacteria"/>
</dbReference>
<sequence length="491" mass="52012">MSSIRWLVLALSLVAVTFSVWRLEGMRAGIEITRDAVGPTPVTVYRLPDAGPAPAVVIAHGFAGSMQLMEAFALTLAQAGYVAVSFDFEGHGRNPVPMSGDVSRIDGTTQLLMSETGRVTDYALALPGVDGRVALLGHSMASDVIVRQTIADPRVSATVAISMFSQAVNAEQPSNLIAINGAWETMLREEARRVIRLIDPDAEEGQTVQAGDVVRRAVASPNVEHVGVLYSATSLQEARDWLDRSYGRNADTGLATTGGWIVLLLAGLVGLVWPVAGLLPRGPVPALLPRRDFAVALGVASLVTPLILWPVEIEVLPVLVADYLALHLLVFGAIACGYLLWRGHRPGGWQVVPGLALALYGTFVFGGALDRYVASFMPHAGRIPIIAAIAVGAVAFMLADTWLSGAGRAPLWRKGMVKLGFFASLGLAVALDFEGLFFLLIILPVILLYFAVFGTMAGWAGRRTGAVGSIGVGLGLVLAWSLGVTFPMFAL</sequence>
<dbReference type="InterPro" id="IPR050261">
    <property type="entry name" value="FrsA_esterase"/>
</dbReference>
<feature type="transmembrane region" description="Helical" evidence="1">
    <location>
        <begin position="348"/>
        <end position="369"/>
    </location>
</feature>
<dbReference type="Gene3D" id="3.40.50.1820">
    <property type="entry name" value="alpha/beta hydrolase"/>
    <property type="match status" value="1"/>
</dbReference>
<name>A8LNJ0_DINSH</name>
<protein>
    <recommendedName>
        <fullName evidence="2">Serine aminopeptidase S33 domain-containing protein</fullName>
    </recommendedName>
</protein>
<reference evidence="4" key="1">
    <citation type="journal article" date="2010" name="ISME J.">
        <title>The complete genome sequence of the algal symbiont Dinoroseobacter shibae: a hitchhiker's guide to life in the sea.</title>
        <authorList>
            <person name="Wagner-Dobler I."/>
            <person name="Ballhausen B."/>
            <person name="Berger M."/>
            <person name="Brinkhoff T."/>
            <person name="Buchholz I."/>
            <person name="Bunk B."/>
            <person name="Cypionka H."/>
            <person name="Daniel R."/>
            <person name="Drepper T."/>
            <person name="Gerdts G."/>
            <person name="Hahnke S."/>
            <person name="Han C."/>
            <person name="Jahn D."/>
            <person name="Kalhoefer D."/>
            <person name="Kiss H."/>
            <person name="Klenk H.P."/>
            <person name="Kyrpides N."/>
            <person name="Liebl W."/>
            <person name="Liesegang H."/>
            <person name="Meincke L."/>
            <person name="Pati A."/>
            <person name="Petersen J."/>
            <person name="Piekarski T."/>
            <person name="Pommerenke C."/>
            <person name="Pradella S."/>
            <person name="Pukall R."/>
            <person name="Rabus R."/>
            <person name="Stackebrandt E."/>
            <person name="Thole S."/>
            <person name="Thompson L."/>
            <person name="Tielen P."/>
            <person name="Tomasch J."/>
            <person name="von Jan M."/>
            <person name="Wanphrut N."/>
            <person name="Wichels A."/>
            <person name="Zech H."/>
            <person name="Simon M."/>
        </authorList>
    </citation>
    <scope>NUCLEOTIDE SEQUENCE [LARGE SCALE GENOMIC DNA]</scope>
    <source>
        <strain evidence="4">DSM 16493 / NCIMB 14021 / DFL 12</strain>
    </source>
</reference>
<feature type="transmembrane region" description="Helical" evidence="1">
    <location>
        <begin position="292"/>
        <end position="311"/>
    </location>
</feature>
<dbReference type="EMBL" id="CP000830">
    <property type="protein sequence ID" value="ABV95084.1"/>
    <property type="molecule type" value="Genomic_DNA"/>
</dbReference>
<proteinExistence type="predicted"/>
<dbReference type="AlphaFoldDB" id="A8LNJ0"/>
<feature type="transmembrane region" description="Helical" evidence="1">
    <location>
        <begin position="323"/>
        <end position="341"/>
    </location>
</feature>